<proteinExistence type="predicted"/>
<dbReference type="Proteomes" id="UP000479000">
    <property type="component" value="Unassembled WGS sequence"/>
</dbReference>
<organism evidence="1 2">
    <name type="scientific">Nesidiocoris tenuis</name>
    <dbReference type="NCBI Taxonomy" id="355587"/>
    <lineage>
        <taxon>Eukaryota</taxon>
        <taxon>Metazoa</taxon>
        <taxon>Ecdysozoa</taxon>
        <taxon>Arthropoda</taxon>
        <taxon>Hexapoda</taxon>
        <taxon>Insecta</taxon>
        <taxon>Pterygota</taxon>
        <taxon>Neoptera</taxon>
        <taxon>Paraneoptera</taxon>
        <taxon>Hemiptera</taxon>
        <taxon>Heteroptera</taxon>
        <taxon>Panheteroptera</taxon>
        <taxon>Cimicomorpha</taxon>
        <taxon>Miridae</taxon>
        <taxon>Dicyphina</taxon>
        <taxon>Nesidiocoris</taxon>
    </lineage>
</organism>
<evidence type="ECO:0000313" key="1">
    <source>
        <dbReference type="EMBL" id="CAB0001476.1"/>
    </source>
</evidence>
<dbReference type="AlphaFoldDB" id="A0A6H5GDQ7"/>
<feature type="non-terminal residue" evidence="1">
    <location>
        <position position="51"/>
    </location>
</feature>
<keyword evidence="2" id="KW-1185">Reference proteome</keyword>
<protein>
    <submittedName>
        <fullName evidence="1">Uncharacterized protein</fullName>
    </submittedName>
</protein>
<gene>
    <name evidence="1" type="ORF">NTEN_LOCUS7263</name>
</gene>
<reference evidence="1 2" key="1">
    <citation type="submission" date="2020-02" db="EMBL/GenBank/DDBJ databases">
        <authorList>
            <person name="Ferguson B K."/>
        </authorList>
    </citation>
    <scope>NUCLEOTIDE SEQUENCE [LARGE SCALE GENOMIC DNA]</scope>
</reference>
<sequence length="51" mass="5722">MENFLKALSFLHKLSKLQTRRGAIYPEGSWRKTEASNCGLALTEQPAQAKT</sequence>
<dbReference type="EMBL" id="CADCXU010010887">
    <property type="protein sequence ID" value="CAB0001476.1"/>
    <property type="molecule type" value="Genomic_DNA"/>
</dbReference>
<accession>A0A6H5GDQ7</accession>
<evidence type="ECO:0000313" key="2">
    <source>
        <dbReference type="Proteomes" id="UP000479000"/>
    </source>
</evidence>
<name>A0A6H5GDQ7_9HEMI</name>